<dbReference type="Gene3D" id="1.10.760.10">
    <property type="entry name" value="Cytochrome c-like domain"/>
    <property type="match status" value="2"/>
</dbReference>
<name>A0A8E3S9G9_9PAST</name>
<dbReference type="PROSITE" id="PS51007">
    <property type="entry name" value="CYTC"/>
    <property type="match status" value="3"/>
</dbReference>
<dbReference type="Pfam" id="PF03150">
    <property type="entry name" value="CCP_MauG"/>
    <property type="match status" value="1"/>
</dbReference>
<evidence type="ECO:0000256" key="7">
    <source>
        <dbReference type="ARBA" id="ARBA00023002"/>
    </source>
</evidence>
<dbReference type="InterPro" id="IPR004852">
    <property type="entry name" value="Di-haem_cyt_c_peroxidsae"/>
</dbReference>
<dbReference type="PANTHER" id="PTHR30600:SF7">
    <property type="entry name" value="CYTOCHROME C PEROXIDASE-RELATED"/>
    <property type="match status" value="1"/>
</dbReference>
<keyword evidence="2" id="KW-0813">Transport</keyword>
<dbReference type="GO" id="GO:0009055">
    <property type="term" value="F:electron transfer activity"/>
    <property type="evidence" value="ECO:0007669"/>
    <property type="project" value="InterPro"/>
</dbReference>
<dbReference type="InterPro" id="IPR036909">
    <property type="entry name" value="Cyt_c-like_dom_sf"/>
</dbReference>
<evidence type="ECO:0000256" key="6">
    <source>
        <dbReference type="ARBA" id="ARBA00022982"/>
    </source>
</evidence>
<comment type="subcellular location">
    <subcellularLocation>
        <location evidence="1">Cell envelope</location>
    </subcellularLocation>
</comment>
<evidence type="ECO:0000259" key="9">
    <source>
        <dbReference type="PROSITE" id="PS51007"/>
    </source>
</evidence>
<gene>
    <name evidence="10" type="ORF">CEP48_01255</name>
</gene>
<feature type="domain" description="Cytochrome c" evidence="9">
    <location>
        <begin position="45"/>
        <end position="155"/>
    </location>
</feature>
<dbReference type="InterPro" id="IPR025992">
    <property type="entry name" value="Haem-bd"/>
</dbReference>
<dbReference type="AlphaFoldDB" id="A0A8E3S9G9"/>
<protein>
    <submittedName>
        <fullName evidence="10">Cytochrome-c peroxidase</fullName>
    </submittedName>
</protein>
<dbReference type="GO" id="GO:0020037">
    <property type="term" value="F:heme binding"/>
    <property type="evidence" value="ECO:0007669"/>
    <property type="project" value="InterPro"/>
</dbReference>
<dbReference type="RefSeq" id="WP_261919782.1">
    <property type="nucleotide sequence ID" value="NZ_CP022011.1"/>
</dbReference>
<evidence type="ECO:0000256" key="8">
    <source>
        <dbReference type="ARBA" id="ARBA00023004"/>
    </source>
</evidence>
<evidence type="ECO:0000256" key="1">
    <source>
        <dbReference type="ARBA" id="ARBA00004196"/>
    </source>
</evidence>
<dbReference type="PANTHER" id="PTHR30600">
    <property type="entry name" value="CYTOCHROME C PEROXIDASE-RELATED"/>
    <property type="match status" value="1"/>
</dbReference>
<feature type="domain" description="Cytochrome c" evidence="9">
    <location>
        <begin position="185"/>
        <end position="317"/>
    </location>
</feature>
<proteinExistence type="predicted"/>
<dbReference type="FunFam" id="1.10.760.10:FF:000004">
    <property type="entry name" value="Cytochrome c peroxidase"/>
    <property type="match status" value="1"/>
</dbReference>
<dbReference type="GO" id="GO:0046872">
    <property type="term" value="F:metal ion binding"/>
    <property type="evidence" value="ECO:0007669"/>
    <property type="project" value="UniProtKB-KW"/>
</dbReference>
<sequence length="468" mass="52302">MKKKKLVLSVGAAIAIGFFGMVGYVHHFDKQQENLWLSKSESTDPQFKAVEKIFYQNGCQYCHSPQSEKPFYASLPIIKNLTSKDAAEGQAHFLLDEITAYANDPEKISTATLAKLERVILNNEMPLKSFVHLHWGSSLDSQEQETLLNWIREQRQRYHLPENTEGTSATRFIQPIPQHIPVDQAKVELGNVLFHSTALSGDGTISCATCHSLTTGGVDQLPTSTGIFGQKGGINAPTVYNAVFNFAQFWDGRAKDLADQAGGPPLNPIEMGSKDWNEIIDKLNQDENFKQAFTKVYPDGFTKQNITNAIAEFEKTLITPNSPFDRYLQGDSSALTQAQVRGYELFQKYKCDTCHSGVTLGGQSYELMGLKGDYFADRGTPITEADYGRYSQTQDPRDKFRFKVPNLRNIALTAPYFHDASAKDLHQAVEVMLKYQSGVVLPKQDVDDIVDFLHSLTGEYQGKTLTVE</sequence>
<evidence type="ECO:0000256" key="3">
    <source>
        <dbReference type="ARBA" id="ARBA00022559"/>
    </source>
</evidence>
<dbReference type="GO" id="GO:0030313">
    <property type="term" value="C:cell envelope"/>
    <property type="evidence" value="ECO:0007669"/>
    <property type="project" value="UniProtKB-SubCell"/>
</dbReference>
<keyword evidence="6" id="KW-0249">Electron transport</keyword>
<dbReference type="SMART" id="SM01235">
    <property type="entry name" value="Haem_bd"/>
    <property type="match status" value="1"/>
</dbReference>
<accession>A0A8E3S9G9</accession>
<keyword evidence="8" id="KW-0408">Iron</keyword>
<dbReference type="Pfam" id="PF14376">
    <property type="entry name" value="Haem_bd"/>
    <property type="match status" value="1"/>
</dbReference>
<dbReference type="SUPFAM" id="SSF46626">
    <property type="entry name" value="Cytochrome c"/>
    <property type="match status" value="2"/>
</dbReference>
<dbReference type="InterPro" id="IPR009056">
    <property type="entry name" value="Cyt_c-like_dom"/>
</dbReference>
<evidence type="ECO:0000313" key="10">
    <source>
        <dbReference type="EMBL" id="QDJ14134.1"/>
    </source>
</evidence>
<evidence type="ECO:0000256" key="5">
    <source>
        <dbReference type="ARBA" id="ARBA00022723"/>
    </source>
</evidence>
<evidence type="ECO:0000256" key="4">
    <source>
        <dbReference type="ARBA" id="ARBA00022617"/>
    </source>
</evidence>
<keyword evidence="4" id="KW-0349">Heme</keyword>
<keyword evidence="3 10" id="KW-0575">Peroxidase</keyword>
<keyword evidence="11" id="KW-1185">Reference proteome</keyword>
<organism evidence="10 11">
    <name type="scientific">Mergibacter septicus</name>
    <dbReference type="NCBI Taxonomy" id="221402"/>
    <lineage>
        <taxon>Bacteria</taxon>
        <taxon>Pseudomonadati</taxon>
        <taxon>Pseudomonadota</taxon>
        <taxon>Gammaproteobacteria</taxon>
        <taxon>Pasteurellales</taxon>
        <taxon>Pasteurellaceae</taxon>
        <taxon>Mergibacter</taxon>
    </lineage>
</organism>
<feature type="domain" description="Cytochrome c" evidence="9">
    <location>
        <begin position="337"/>
        <end position="457"/>
    </location>
</feature>
<dbReference type="Proteomes" id="UP000955338">
    <property type="component" value="Chromosome"/>
</dbReference>
<evidence type="ECO:0000313" key="11">
    <source>
        <dbReference type="Proteomes" id="UP000955338"/>
    </source>
</evidence>
<dbReference type="EMBL" id="CP022011">
    <property type="protein sequence ID" value="QDJ14134.1"/>
    <property type="molecule type" value="Genomic_DNA"/>
</dbReference>
<dbReference type="GO" id="GO:0004130">
    <property type="term" value="F:cytochrome-c peroxidase activity"/>
    <property type="evidence" value="ECO:0007669"/>
    <property type="project" value="TreeGrafter"/>
</dbReference>
<keyword evidence="5" id="KW-0479">Metal-binding</keyword>
<evidence type="ECO:0000256" key="2">
    <source>
        <dbReference type="ARBA" id="ARBA00022448"/>
    </source>
</evidence>
<keyword evidence="7" id="KW-0560">Oxidoreductase</keyword>
<dbReference type="InterPro" id="IPR051395">
    <property type="entry name" value="Cytochrome_c_Peroxidase/MauG"/>
</dbReference>
<reference evidence="10" key="1">
    <citation type="submission" date="2017-06" db="EMBL/GenBank/DDBJ databases">
        <title>Genome sequencing of pathogenic and non-pathogenic strains within Bisgaard taxon 40.</title>
        <authorList>
            <person name="Ladner J.T."/>
            <person name="Lovett S.P."/>
            <person name="Koroleva G."/>
            <person name="Lorch J.M."/>
        </authorList>
    </citation>
    <scope>NUCLEOTIDE SEQUENCE</scope>
    <source>
        <strain evidence="10">27576-1-I1</strain>
    </source>
</reference>